<reference evidence="1" key="1">
    <citation type="journal article" date="2020" name="Nature">
        <title>Giant virus diversity and host interactions through global metagenomics.</title>
        <authorList>
            <person name="Schulz F."/>
            <person name="Roux S."/>
            <person name="Paez-Espino D."/>
            <person name="Jungbluth S."/>
            <person name="Walsh D.A."/>
            <person name="Denef V.J."/>
            <person name="McMahon K.D."/>
            <person name="Konstantinidis K.T."/>
            <person name="Eloe-Fadrosh E.A."/>
            <person name="Kyrpides N.C."/>
            <person name="Woyke T."/>
        </authorList>
    </citation>
    <scope>NUCLEOTIDE SEQUENCE</scope>
    <source>
        <strain evidence="1">GVMAG-M-3300027708-5</strain>
    </source>
</reference>
<organism evidence="1">
    <name type="scientific">viral metagenome</name>
    <dbReference type="NCBI Taxonomy" id="1070528"/>
    <lineage>
        <taxon>unclassified sequences</taxon>
        <taxon>metagenomes</taxon>
        <taxon>organismal metagenomes</taxon>
    </lineage>
</organism>
<sequence length="52" mass="5931">MFPNVAIFVNTRITTQISNIFDSTTITKKITRYPRFPSTVLATQKNEPTILT</sequence>
<protein>
    <submittedName>
        <fullName evidence="1">Uncharacterized protein</fullName>
    </submittedName>
</protein>
<dbReference type="AlphaFoldDB" id="A0A6C0JGC5"/>
<accession>A0A6C0JGC5</accession>
<evidence type="ECO:0000313" key="1">
    <source>
        <dbReference type="EMBL" id="QHU04845.1"/>
    </source>
</evidence>
<name>A0A6C0JGC5_9ZZZZ</name>
<proteinExistence type="predicted"/>
<dbReference type="EMBL" id="MN740404">
    <property type="protein sequence ID" value="QHU04845.1"/>
    <property type="molecule type" value="Genomic_DNA"/>
</dbReference>